<comment type="caution">
    <text evidence="1">The sequence shown here is derived from an EMBL/GenBank/DDBJ whole genome shotgun (WGS) entry which is preliminary data.</text>
</comment>
<evidence type="ECO:0000313" key="2">
    <source>
        <dbReference type="Proteomes" id="UP001056120"/>
    </source>
</evidence>
<reference evidence="2" key="1">
    <citation type="journal article" date="2022" name="Mol. Ecol. Resour.">
        <title>The genomes of chicory, endive, great burdock and yacon provide insights into Asteraceae palaeo-polyploidization history and plant inulin production.</title>
        <authorList>
            <person name="Fan W."/>
            <person name="Wang S."/>
            <person name="Wang H."/>
            <person name="Wang A."/>
            <person name="Jiang F."/>
            <person name="Liu H."/>
            <person name="Zhao H."/>
            <person name="Xu D."/>
            <person name="Zhang Y."/>
        </authorList>
    </citation>
    <scope>NUCLEOTIDE SEQUENCE [LARGE SCALE GENOMIC DNA]</scope>
    <source>
        <strain evidence="2">cv. Yunnan</strain>
    </source>
</reference>
<dbReference type="EMBL" id="CM042041">
    <property type="protein sequence ID" value="KAI3712622.1"/>
    <property type="molecule type" value="Genomic_DNA"/>
</dbReference>
<reference evidence="1 2" key="2">
    <citation type="journal article" date="2022" name="Mol. Ecol. Resour.">
        <title>The genomes of chicory, endive, great burdock and yacon provide insights into Asteraceae paleo-polyploidization history and plant inulin production.</title>
        <authorList>
            <person name="Fan W."/>
            <person name="Wang S."/>
            <person name="Wang H."/>
            <person name="Wang A."/>
            <person name="Jiang F."/>
            <person name="Liu H."/>
            <person name="Zhao H."/>
            <person name="Xu D."/>
            <person name="Zhang Y."/>
        </authorList>
    </citation>
    <scope>NUCLEOTIDE SEQUENCE [LARGE SCALE GENOMIC DNA]</scope>
    <source>
        <strain evidence="2">cv. Yunnan</strain>
        <tissue evidence="1">Leaves</tissue>
    </source>
</reference>
<keyword evidence="2" id="KW-1185">Reference proteome</keyword>
<dbReference type="Proteomes" id="UP001056120">
    <property type="component" value="Linkage Group LG24"/>
</dbReference>
<name>A0ACB9AR44_9ASTR</name>
<gene>
    <name evidence="1" type="ORF">L1987_71182</name>
</gene>
<sequence>MNEDSSYEGNDVGIKLRIRDHGMNLPPRTDHSENHLQPNCPTPLPPGPSYNQPQTAPPPNYALTGGYNHHIIR</sequence>
<proteinExistence type="predicted"/>
<protein>
    <submittedName>
        <fullName evidence="1">Uncharacterized protein</fullName>
    </submittedName>
</protein>
<organism evidence="1 2">
    <name type="scientific">Smallanthus sonchifolius</name>
    <dbReference type="NCBI Taxonomy" id="185202"/>
    <lineage>
        <taxon>Eukaryota</taxon>
        <taxon>Viridiplantae</taxon>
        <taxon>Streptophyta</taxon>
        <taxon>Embryophyta</taxon>
        <taxon>Tracheophyta</taxon>
        <taxon>Spermatophyta</taxon>
        <taxon>Magnoliopsida</taxon>
        <taxon>eudicotyledons</taxon>
        <taxon>Gunneridae</taxon>
        <taxon>Pentapetalae</taxon>
        <taxon>asterids</taxon>
        <taxon>campanulids</taxon>
        <taxon>Asterales</taxon>
        <taxon>Asteraceae</taxon>
        <taxon>Asteroideae</taxon>
        <taxon>Heliantheae alliance</taxon>
        <taxon>Millerieae</taxon>
        <taxon>Smallanthus</taxon>
    </lineage>
</organism>
<evidence type="ECO:0000313" key="1">
    <source>
        <dbReference type="EMBL" id="KAI3712622.1"/>
    </source>
</evidence>
<accession>A0ACB9AR44</accession>